<accession>A0A8H3U188</accession>
<organism evidence="2 3">
    <name type="scientific">Venturia inaequalis</name>
    <name type="common">Apple scab fungus</name>
    <dbReference type="NCBI Taxonomy" id="5025"/>
    <lineage>
        <taxon>Eukaryota</taxon>
        <taxon>Fungi</taxon>
        <taxon>Dikarya</taxon>
        <taxon>Ascomycota</taxon>
        <taxon>Pezizomycotina</taxon>
        <taxon>Dothideomycetes</taxon>
        <taxon>Pleosporomycetidae</taxon>
        <taxon>Venturiales</taxon>
        <taxon>Venturiaceae</taxon>
        <taxon>Venturia</taxon>
    </lineage>
</organism>
<gene>
    <name evidence="2" type="ORF">EG328_003126</name>
</gene>
<dbReference type="Proteomes" id="UP000447873">
    <property type="component" value="Unassembled WGS sequence"/>
</dbReference>
<feature type="region of interest" description="Disordered" evidence="1">
    <location>
        <begin position="87"/>
        <end position="128"/>
    </location>
</feature>
<evidence type="ECO:0000313" key="3">
    <source>
        <dbReference type="Proteomes" id="UP000447873"/>
    </source>
</evidence>
<dbReference type="AlphaFoldDB" id="A0A8H3U188"/>
<feature type="compositionally biased region" description="Acidic residues" evidence="1">
    <location>
        <begin position="114"/>
        <end position="128"/>
    </location>
</feature>
<sequence length="222" mass="25700">MAPPKTLESKSTNVYTVKELGRRAKLSSFGLILDKSKRVLKQAESNTRVKLRKSAGFSSLSKAKQDIQFAEAIAVVNTKRMANGTHPSLVALKAPKNEVENWDDPSDNNNNNNGEEEQEEEKEEEEPEKIEIDFLDEEDKQEELYQQNSIKQYTTFWSIIFDKTRISWQGIRHNLKLKLERLFKITRIEDIYTYLSNIDLEELATEFENEKGELEPTQCPIN</sequence>
<evidence type="ECO:0000313" key="2">
    <source>
        <dbReference type="EMBL" id="KAE9961423.1"/>
    </source>
</evidence>
<dbReference type="EMBL" id="WNWS01001918">
    <property type="protein sequence ID" value="KAE9961423.1"/>
    <property type="molecule type" value="Genomic_DNA"/>
</dbReference>
<comment type="caution">
    <text evidence="2">The sequence shown here is derived from an EMBL/GenBank/DDBJ whole genome shotgun (WGS) entry which is preliminary data.</text>
</comment>
<name>A0A8H3U188_VENIN</name>
<evidence type="ECO:0000256" key="1">
    <source>
        <dbReference type="SAM" id="MobiDB-lite"/>
    </source>
</evidence>
<reference evidence="2 3" key="1">
    <citation type="submission" date="2018-12" db="EMBL/GenBank/DDBJ databases">
        <title>Venturia inaequalis Genome Resource.</title>
        <authorList>
            <person name="Lichtner F.J."/>
        </authorList>
    </citation>
    <scope>NUCLEOTIDE SEQUENCE [LARGE SCALE GENOMIC DNA]</scope>
    <source>
        <strain evidence="2 3">120213</strain>
    </source>
</reference>
<proteinExistence type="predicted"/>
<protein>
    <submittedName>
        <fullName evidence="2">Uncharacterized protein</fullName>
    </submittedName>
</protein>